<gene>
    <name evidence="1" type="ORF">OPV22_004980</name>
</gene>
<name>A0AAV8RQ20_ENSVE</name>
<evidence type="ECO:0000313" key="2">
    <source>
        <dbReference type="Proteomes" id="UP001222027"/>
    </source>
</evidence>
<keyword evidence="2" id="KW-1185">Reference proteome</keyword>
<comment type="caution">
    <text evidence="1">The sequence shown here is derived from an EMBL/GenBank/DDBJ whole genome shotgun (WGS) entry which is preliminary data.</text>
</comment>
<organism evidence="1 2">
    <name type="scientific">Ensete ventricosum</name>
    <name type="common">Abyssinian banana</name>
    <name type="synonym">Musa ensete</name>
    <dbReference type="NCBI Taxonomy" id="4639"/>
    <lineage>
        <taxon>Eukaryota</taxon>
        <taxon>Viridiplantae</taxon>
        <taxon>Streptophyta</taxon>
        <taxon>Embryophyta</taxon>
        <taxon>Tracheophyta</taxon>
        <taxon>Spermatophyta</taxon>
        <taxon>Magnoliopsida</taxon>
        <taxon>Liliopsida</taxon>
        <taxon>Zingiberales</taxon>
        <taxon>Musaceae</taxon>
        <taxon>Ensete</taxon>
    </lineage>
</organism>
<reference evidence="1 2" key="1">
    <citation type="submission" date="2022-12" db="EMBL/GenBank/DDBJ databases">
        <title>Chromosome-scale assembly of the Ensete ventricosum genome.</title>
        <authorList>
            <person name="Dussert Y."/>
            <person name="Stocks J."/>
            <person name="Wendawek A."/>
            <person name="Woldeyes F."/>
            <person name="Nichols R.A."/>
            <person name="Borrell J.S."/>
        </authorList>
    </citation>
    <scope>NUCLEOTIDE SEQUENCE [LARGE SCALE GENOMIC DNA]</scope>
    <source>
        <strain evidence="2">cv. Maze</strain>
        <tissue evidence="1">Seeds</tissue>
    </source>
</reference>
<dbReference type="EMBL" id="JAQQAF010000002">
    <property type="protein sequence ID" value="KAJ8504094.1"/>
    <property type="molecule type" value="Genomic_DNA"/>
</dbReference>
<dbReference type="Proteomes" id="UP001222027">
    <property type="component" value="Unassembled WGS sequence"/>
</dbReference>
<accession>A0AAV8RQ20</accession>
<sequence>MGAYTKKEKCLLEICSMTQRVWSLVEKEVDRQVENLIGKCTYLTKDLKQELDDLCYELGWTLPQHRILPSILDGRVKDVNFRNVPSNCDP</sequence>
<proteinExistence type="predicted"/>
<evidence type="ECO:0000313" key="1">
    <source>
        <dbReference type="EMBL" id="KAJ8504094.1"/>
    </source>
</evidence>
<protein>
    <submittedName>
        <fullName evidence="1">Uncharacterized protein</fullName>
    </submittedName>
</protein>
<dbReference type="AlphaFoldDB" id="A0AAV8RQ20"/>